<dbReference type="Proteomes" id="UP000318102">
    <property type="component" value="Unassembled WGS sequence"/>
</dbReference>
<sequence>MSDLKKVGGFIRFKTLPLLLVIMLLSGCSLFQTRSADEIAVIHTDDSYADTFKELGIGMVGNYSLKLHRADRSWVNIWVEGYKKGKKQDDPLLALSYGHYPDETYEGRVGLTWIYGTDNKDMIKLYTGNSSAGMLEIDQFLGDKTEYGKTGWEYTTGEEGISLKSGETAIIGSFRMNKGSLRTGYDWNNPEAVEEMIQSNDIVMLLKIKVREEESKR</sequence>
<dbReference type="RefSeq" id="WP_144988060.1">
    <property type="nucleotide sequence ID" value="NZ_VNJK01000001.1"/>
</dbReference>
<reference evidence="1 2" key="1">
    <citation type="submission" date="2019-07" db="EMBL/GenBank/DDBJ databases">
        <authorList>
            <person name="Kim J."/>
        </authorList>
    </citation>
    <scope>NUCLEOTIDE SEQUENCE [LARGE SCALE GENOMIC DNA]</scope>
    <source>
        <strain evidence="1 2">N4</strain>
    </source>
</reference>
<comment type="caution">
    <text evidence="1">The sequence shown here is derived from an EMBL/GenBank/DDBJ whole genome shotgun (WGS) entry which is preliminary data.</text>
</comment>
<protein>
    <submittedName>
        <fullName evidence="1">Uncharacterized protein</fullName>
    </submittedName>
</protein>
<name>A0A559IY11_9BACL</name>
<gene>
    <name evidence="1" type="ORF">FPZ44_05290</name>
</gene>
<dbReference type="PROSITE" id="PS51257">
    <property type="entry name" value="PROKAR_LIPOPROTEIN"/>
    <property type="match status" value="1"/>
</dbReference>
<dbReference type="AlphaFoldDB" id="A0A559IY11"/>
<proteinExistence type="predicted"/>
<evidence type="ECO:0000313" key="1">
    <source>
        <dbReference type="EMBL" id="TVX92520.1"/>
    </source>
</evidence>
<dbReference type="OrthoDB" id="2716638at2"/>
<keyword evidence="2" id="KW-1185">Reference proteome</keyword>
<organism evidence="1 2">
    <name type="scientific">Paenibacillus agilis</name>
    <dbReference type="NCBI Taxonomy" id="3020863"/>
    <lineage>
        <taxon>Bacteria</taxon>
        <taxon>Bacillati</taxon>
        <taxon>Bacillota</taxon>
        <taxon>Bacilli</taxon>
        <taxon>Bacillales</taxon>
        <taxon>Paenibacillaceae</taxon>
        <taxon>Paenibacillus</taxon>
    </lineage>
</organism>
<evidence type="ECO:0000313" key="2">
    <source>
        <dbReference type="Proteomes" id="UP000318102"/>
    </source>
</evidence>
<dbReference type="EMBL" id="VNJK01000001">
    <property type="protein sequence ID" value="TVX92520.1"/>
    <property type="molecule type" value="Genomic_DNA"/>
</dbReference>
<accession>A0A559IY11</accession>